<dbReference type="GO" id="GO:0005737">
    <property type="term" value="C:cytoplasm"/>
    <property type="evidence" value="ECO:0007669"/>
    <property type="project" value="UniProtKB-SubCell"/>
</dbReference>
<feature type="compositionally biased region" description="Low complexity" evidence="7">
    <location>
        <begin position="687"/>
        <end position="700"/>
    </location>
</feature>
<feature type="compositionally biased region" description="Low complexity" evidence="7">
    <location>
        <begin position="619"/>
        <end position="629"/>
    </location>
</feature>
<dbReference type="InterPro" id="IPR011993">
    <property type="entry name" value="PH-like_dom_sf"/>
</dbReference>
<dbReference type="InterPro" id="IPR014847">
    <property type="entry name" value="FA"/>
</dbReference>
<evidence type="ECO:0000256" key="3">
    <source>
        <dbReference type="ARBA" id="ARBA00022025"/>
    </source>
</evidence>
<dbReference type="Pfam" id="PF08736">
    <property type="entry name" value="FA"/>
    <property type="match status" value="1"/>
</dbReference>
<dbReference type="CDD" id="cd14473">
    <property type="entry name" value="FERM_B-lobe"/>
    <property type="match status" value="1"/>
</dbReference>
<dbReference type="Gene3D" id="2.30.29.30">
    <property type="entry name" value="Pleckstrin-homology domain (PH domain)/Phosphotyrosine-binding domain (PTB)"/>
    <property type="match status" value="1"/>
</dbReference>
<dbReference type="FunFam" id="1.20.80.10:FF:000003">
    <property type="entry name" value="Tyrosine-protein phosphatase non-receptor type 4"/>
    <property type="match status" value="1"/>
</dbReference>
<feature type="region of interest" description="Disordered" evidence="7">
    <location>
        <begin position="512"/>
        <end position="538"/>
    </location>
</feature>
<dbReference type="InterPro" id="IPR029071">
    <property type="entry name" value="Ubiquitin-like_domsf"/>
</dbReference>
<feature type="compositionally biased region" description="Polar residues" evidence="7">
    <location>
        <begin position="886"/>
        <end position="897"/>
    </location>
</feature>
<dbReference type="GO" id="GO:0031032">
    <property type="term" value="P:actomyosin structure organization"/>
    <property type="evidence" value="ECO:0007669"/>
    <property type="project" value="TreeGrafter"/>
</dbReference>
<sequence>SFLLGSGKHIYSEPRLHCTMPGFLRTLSKRFTRATKGAPSGQAGPSGYQQGFDPPAMDHKRQCQCKVLLLDGTDMNITLSKNAIGQEVYDQVFYSLDLEERDYFGLLFMDHYHVQHWLDPVKKVSKQVPIGPPYTFRFNVKFFSSEPSNLHEELTRYQFFLQLKQDIQTGKLECPKDTAVELAALALQSEFGDYNPNEHNAAFVSEFRFHPEQDEEMEIAILQKYITCRGQSPATAELNYLNKAKWIELYGVDMHVVEGKDGNTYRLGLTPTGTLVFDGNQKIGLFFWEKIQRLDFKNKKLTLVVEEDADQASSQVQLHTFVFNLSSHKACKHLWKCAIEYHTFFRLKFHQAKQRKGAQFFRLGSTFKYRGRTEYENVHKDGGRLSRRQSSTFERRPSQRYGPRQSLVNRREQARNEIKQQVAAAAGLPVPDLVTIPESSPVCAEKRIAEESRIPLPLETIALGSRPNPLGSSAASQKEQPSDRIAAAEARLDNLIFQGRESTDRQNFISTSVRQLNESPSASRRSAAANKGAGATDNVILSSGIGGQKPDLARIDVHLSALNGSDRSAVSPTAHITTIAISNNGSLIHAGARPSPIPTTLPSCLQKSSTPNSDNKTDATPASTSTITSSLAKALNSSISTTSPSVEPHPRAVMSPISPPSPTKTSVIDDIQASFAAAVKPAHSVMASPSEEVSSSISPPTGDFTSSPAPPPVTSPDTVLPPPLKLLPNHIKAHGDSVECSAAVSATLEVASTPLSNAIEVPALVKHPTSSPATYASAATPSLSTSDALFPAAEREKMQPVGNGQKTAEEDEKTLPTSSRRAPSGIPQLPSHIPTFASRRAPSREKLFSEAVSKVTAPVAEASEIITEPAKEGTERAHRSRLPVRSGQSLSSLTATKHSSEEKTSQSKIPKMTSGHRPQQHFGQSAHMERNGHGVTTYIPIIRTGLPSTQSRVITDL</sequence>
<dbReference type="CDD" id="cd17108">
    <property type="entry name" value="FERM_F1_EPB41L5_like"/>
    <property type="match status" value="1"/>
</dbReference>
<dbReference type="InterPro" id="IPR035963">
    <property type="entry name" value="FERM_2"/>
</dbReference>
<keyword evidence="9" id="KW-1185">Reference proteome</keyword>
<evidence type="ECO:0000256" key="4">
    <source>
        <dbReference type="ARBA" id="ARBA00022490"/>
    </source>
</evidence>
<dbReference type="InterPro" id="IPR018980">
    <property type="entry name" value="FERM_PH-like_C"/>
</dbReference>
<feature type="compositionally biased region" description="Polar residues" evidence="7">
    <location>
        <begin position="598"/>
        <end position="614"/>
    </location>
</feature>
<dbReference type="Proteomes" id="UP000887569">
    <property type="component" value="Unplaced"/>
</dbReference>
<feature type="region of interest" description="Disordered" evidence="7">
    <location>
        <begin position="865"/>
        <end position="926"/>
    </location>
</feature>
<dbReference type="SMART" id="SM00295">
    <property type="entry name" value="B41"/>
    <property type="match status" value="1"/>
</dbReference>
<dbReference type="GO" id="GO:0005912">
    <property type="term" value="C:adherens junction"/>
    <property type="evidence" value="ECO:0007669"/>
    <property type="project" value="UniProtKB-SubCell"/>
</dbReference>
<dbReference type="InterPro" id="IPR000798">
    <property type="entry name" value="Ez/rad/moesin-like"/>
</dbReference>
<dbReference type="PROSITE" id="PS00660">
    <property type="entry name" value="FERM_1"/>
    <property type="match status" value="1"/>
</dbReference>
<feature type="region of interest" description="Disordered" evidence="7">
    <location>
        <begin position="462"/>
        <end position="484"/>
    </location>
</feature>
<dbReference type="InterPro" id="IPR019749">
    <property type="entry name" value="Band_41_domain"/>
</dbReference>
<dbReference type="PRINTS" id="PR00661">
    <property type="entry name" value="ERMFAMILY"/>
</dbReference>
<dbReference type="PANTHER" id="PTHR23280">
    <property type="entry name" value="4.1 G PROTEIN"/>
    <property type="match status" value="1"/>
</dbReference>
<evidence type="ECO:0000256" key="2">
    <source>
        <dbReference type="ARBA" id="ARBA00004536"/>
    </source>
</evidence>
<feature type="domain" description="FERM" evidence="8">
    <location>
        <begin position="63"/>
        <end position="349"/>
    </location>
</feature>
<dbReference type="InterPro" id="IPR014352">
    <property type="entry name" value="FERM/acyl-CoA-bd_prot_sf"/>
</dbReference>
<evidence type="ECO:0000256" key="7">
    <source>
        <dbReference type="SAM" id="MobiDB-lite"/>
    </source>
</evidence>
<evidence type="ECO:0000313" key="10">
    <source>
        <dbReference type="WBParaSite" id="PgR012_g028_t02"/>
    </source>
</evidence>
<feature type="region of interest" description="Disordered" evidence="7">
    <location>
        <begin position="34"/>
        <end position="53"/>
    </location>
</feature>
<dbReference type="SUPFAM" id="SSF54236">
    <property type="entry name" value="Ubiquitin-like"/>
    <property type="match status" value="1"/>
</dbReference>
<dbReference type="Pfam" id="PF09380">
    <property type="entry name" value="FERM_C"/>
    <property type="match status" value="1"/>
</dbReference>
<dbReference type="InterPro" id="IPR019747">
    <property type="entry name" value="FERM_CS"/>
</dbReference>
<name>A0A915AQL8_PARUN</name>
<dbReference type="Gene3D" id="3.10.20.90">
    <property type="entry name" value="Phosphatidylinositol 3-kinase Catalytic Subunit, Chain A, domain 1"/>
    <property type="match status" value="1"/>
</dbReference>
<dbReference type="GO" id="GO:0005856">
    <property type="term" value="C:cytoskeleton"/>
    <property type="evidence" value="ECO:0007669"/>
    <property type="project" value="TreeGrafter"/>
</dbReference>
<evidence type="ECO:0000256" key="1">
    <source>
        <dbReference type="ARBA" id="ARBA00004496"/>
    </source>
</evidence>
<dbReference type="PANTHER" id="PTHR23280:SF25">
    <property type="entry name" value="MOESIN_EZRIN_RADIXIN HOMOLOG 1"/>
    <property type="match status" value="1"/>
</dbReference>
<dbReference type="FunFam" id="2.30.29.30:FF:000002">
    <property type="entry name" value="Band 4.1-like protein 5 isoform 1"/>
    <property type="match status" value="1"/>
</dbReference>
<evidence type="ECO:0000256" key="6">
    <source>
        <dbReference type="ARBA" id="ARBA00043944"/>
    </source>
</evidence>
<feature type="region of interest" description="Disordered" evidence="7">
    <location>
        <begin position="796"/>
        <end position="842"/>
    </location>
</feature>
<dbReference type="SUPFAM" id="SSF47031">
    <property type="entry name" value="Second domain of FERM"/>
    <property type="match status" value="1"/>
</dbReference>
<dbReference type="InterPro" id="IPR000299">
    <property type="entry name" value="FERM_domain"/>
</dbReference>
<keyword evidence="4" id="KW-0963">Cytoplasm</keyword>
<protein>
    <recommendedName>
        <fullName evidence="3">Moesin/ezrin/radixin homolog 1</fullName>
    </recommendedName>
</protein>
<evidence type="ECO:0000259" key="8">
    <source>
        <dbReference type="PROSITE" id="PS50057"/>
    </source>
</evidence>
<dbReference type="SUPFAM" id="SSF50729">
    <property type="entry name" value="PH domain-like"/>
    <property type="match status" value="1"/>
</dbReference>
<dbReference type="SMART" id="SM01195">
    <property type="entry name" value="FA"/>
    <property type="match status" value="1"/>
</dbReference>
<feature type="region of interest" description="Disordered" evidence="7">
    <location>
        <begin position="687"/>
        <end position="715"/>
    </location>
</feature>
<dbReference type="AlphaFoldDB" id="A0A915AQL8"/>
<keyword evidence="5" id="KW-0965">Cell junction</keyword>
<dbReference type="PROSITE" id="PS50057">
    <property type="entry name" value="FERM_3"/>
    <property type="match status" value="1"/>
</dbReference>
<comment type="subcellular location">
    <subcellularLocation>
        <location evidence="2">Cell junction</location>
        <location evidence="2">Adherens junction</location>
    </subcellularLocation>
    <subcellularLocation>
        <location evidence="6">Cell projection</location>
        <location evidence="6">Rhabdomere</location>
    </subcellularLocation>
    <subcellularLocation>
        <location evidence="1">Cytoplasm</location>
    </subcellularLocation>
</comment>
<accession>A0A915AQL8</accession>
<feature type="compositionally biased region" description="Low complexity" evidence="7">
    <location>
        <begin position="519"/>
        <end position="529"/>
    </location>
</feature>
<dbReference type="GO" id="GO:0008092">
    <property type="term" value="F:cytoskeletal protein binding"/>
    <property type="evidence" value="ECO:0007669"/>
    <property type="project" value="InterPro"/>
</dbReference>
<dbReference type="SMART" id="SM01196">
    <property type="entry name" value="FERM_C"/>
    <property type="match status" value="1"/>
</dbReference>
<feature type="compositionally biased region" description="Polar residues" evidence="7">
    <location>
        <begin position="470"/>
        <end position="479"/>
    </location>
</feature>
<feature type="region of interest" description="Disordered" evidence="7">
    <location>
        <begin position="378"/>
        <end position="412"/>
    </location>
</feature>
<evidence type="ECO:0000256" key="5">
    <source>
        <dbReference type="ARBA" id="ARBA00022949"/>
    </source>
</evidence>
<dbReference type="Pfam" id="PF00373">
    <property type="entry name" value="FERM_M"/>
    <property type="match status" value="1"/>
</dbReference>
<organism evidence="9 10">
    <name type="scientific">Parascaris univalens</name>
    <name type="common">Nematode worm</name>
    <dbReference type="NCBI Taxonomy" id="6257"/>
    <lineage>
        <taxon>Eukaryota</taxon>
        <taxon>Metazoa</taxon>
        <taxon>Ecdysozoa</taxon>
        <taxon>Nematoda</taxon>
        <taxon>Chromadorea</taxon>
        <taxon>Rhabditida</taxon>
        <taxon>Spirurina</taxon>
        <taxon>Ascaridomorpha</taxon>
        <taxon>Ascaridoidea</taxon>
        <taxon>Ascarididae</taxon>
        <taxon>Parascaris</taxon>
    </lineage>
</organism>
<proteinExistence type="predicted"/>
<evidence type="ECO:0000313" key="9">
    <source>
        <dbReference type="Proteomes" id="UP000887569"/>
    </source>
</evidence>
<dbReference type="Pfam" id="PF09379">
    <property type="entry name" value="FERM_N"/>
    <property type="match status" value="1"/>
</dbReference>
<dbReference type="CDD" id="cd13186">
    <property type="entry name" value="FERM_C_NBL4_NBL5"/>
    <property type="match status" value="1"/>
</dbReference>
<dbReference type="InterPro" id="IPR018979">
    <property type="entry name" value="FERM_N"/>
</dbReference>
<reference evidence="10" key="1">
    <citation type="submission" date="2022-11" db="UniProtKB">
        <authorList>
            <consortium name="WormBaseParasite"/>
        </authorList>
    </citation>
    <scope>IDENTIFICATION</scope>
</reference>
<dbReference type="WBParaSite" id="PgR012_g028_t02">
    <property type="protein sequence ID" value="PgR012_g028_t02"/>
    <property type="gene ID" value="PgR012_g028"/>
</dbReference>
<dbReference type="InterPro" id="IPR019748">
    <property type="entry name" value="FERM_central"/>
</dbReference>
<dbReference type="GO" id="GO:0005886">
    <property type="term" value="C:plasma membrane"/>
    <property type="evidence" value="ECO:0007669"/>
    <property type="project" value="UniProtKB-ARBA"/>
</dbReference>
<dbReference type="PRINTS" id="PR00935">
    <property type="entry name" value="BAND41"/>
</dbReference>
<dbReference type="Gene3D" id="1.20.80.10">
    <property type="match status" value="1"/>
</dbReference>
<feature type="region of interest" description="Disordered" evidence="7">
    <location>
        <begin position="590"/>
        <end position="629"/>
    </location>
</feature>
<dbReference type="FunFam" id="3.10.20.90:FF:000024">
    <property type="entry name" value="Erythrocyte membrane protein band 4.1-like 5"/>
    <property type="match status" value="1"/>
</dbReference>